<proteinExistence type="predicted"/>
<reference evidence="2" key="1">
    <citation type="submission" date="2019-07" db="EMBL/GenBank/DDBJ databases">
        <authorList>
            <person name="Dittberner H."/>
        </authorList>
    </citation>
    <scope>NUCLEOTIDE SEQUENCE [LARGE SCALE GENOMIC DNA]</scope>
</reference>
<protein>
    <submittedName>
        <fullName evidence="2">Uncharacterized protein</fullName>
    </submittedName>
</protein>
<dbReference type="Proteomes" id="UP000489600">
    <property type="component" value="Unassembled WGS sequence"/>
</dbReference>
<gene>
    <name evidence="2" type="ORF">ANE_LOCUS8846</name>
</gene>
<feature type="compositionally biased region" description="Acidic residues" evidence="1">
    <location>
        <begin position="90"/>
        <end position="108"/>
    </location>
</feature>
<evidence type="ECO:0000313" key="3">
    <source>
        <dbReference type="Proteomes" id="UP000489600"/>
    </source>
</evidence>
<organism evidence="2 3">
    <name type="scientific">Arabis nemorensis</name>
    <dbReference type="NCBI Taxonomy" id="586526"/>
    <lineage>
        <taxon>Eukaryota</taxon>
        <taxon>Viridiplantae</taxon>
        <taxon>Streptophyta</taxon>
        <taxon>Embryophyta</taxon>
        <taxon>Tracheophyta</taxon>
        <taxon>Spermatophyta</taxon>
        <taxon>Magnoliopsida</taxon>
        <taxon>eudicotyledons</taxon>
        <taxon>Gunneridae</taxon>
        <taxon>Pentapetalae</taxon>
        <taxon>rosids</taxon>
        <taxon>malvids</taxon>
        <taxon>Brassicales</taxon>
        <taxon>Brassicaceae</taxon>
        <taxon>Arabideae</taxon>
        <taxon>Arabis</taxon>
    </lineage>
</organism>
<dbReference type="AlphaFoldDB" id="A0A565BAQ2"/>
<feature type="region of interest" description="Disordered" evidence="1">
    <location>
        <begin position="85"/>
        <end position="108"/>
    </location>
</feature>
<accession>A0A565BAQ2</accession>
<evidence type="ECO:0000256" key="1">
    <source>
        <dbReference type="SAM" id="MobiDB-lite"/>
    </source>
</evidence>
<dbReference type="EMBL" id="CABITT030000003">
    <property type="protein sequence ID" value="VVA98401.1"/>
    <property type="molecule type" value="Genomic_DNA"/>
</dbReference>
<name>A0A565BAQ2_9BRAS</name>
<comment type="caution">
    <text evidence="2">The sequence shown here is derived from an EMBL/GenBank/DDBJ whole genome shotgun (WGS) entry which is preliminary data.</text>
</comment>
<sequence length="108" mass="11676">MGTSIYDEVVIQTAEDLLKEASIEPVQCDNSIAPLEAVAIDPTEDTVNEVDSGLELKTQWRAVSPAKTGKHVDMSEKAVNITPSRFSALETEDSENEDDAIEPEAGEV</sequence>
<evidence type="ECO:0000313" key="2">
    <source>
        <dbReference type="EMBL" id="VVA98401.1"/>
    </source>
</evidence>
<keyword evidence="3" id="KW-1185">Reference proteome</keyword>